<comment type="caution">
    <text evidence="1">The sequence shown here is derived from an EMBL/GenBank/DDBJ whole genome shotgun (WGS) entry which is preliminary data.</text>
</comment>
<dbReference type="Proteomes" id="UP001145114">
    <property type="component" value="Unassembled WGS sequence"/>
</dbReference>
<feature type="non-terminal residue" evidence="1">
    <location>
        <position position="1"/>
    </location>
</feature>
<organism evidence="1 2">
    <name type="scientific">Spiromyces aspiralis</name>
    <dbReference type="NCBI Taxonomy" id="68401"/>
    <lineage>
        <taxon>Eukaryota</taxon>
        <taxon>Fungi</taxon>
        <taxon>Fungi incertae sedis</taxon>
        <taxon>Zoopagomycota</taxon>
        <taxon>Kickxellomycotina</taxon>
        <taxon>Kickxellomycetes</taxon>
        <taxon>Kickxellales</taxon>
        <taxon>Kickxellaceae</taxon>
        <taxon>Spiromyces</taxon>
    </lineage>
</organism>
<gene>
    <name evidence="1" type="primary">RDH14_2</name>
    <name evidence="1" type="ORF">EV182_006649</name>
</gene>
<dbReference type="EMBL" id="JAMZIH010007950">
    <property type="protein sequence ID" value="KAJ1672707.1"/>
    <property type="molecule type" value="Genomic_DNA"/>
</dbReference>
<proteinExistence type="predicted"/>
<reference evidence="1" key="1">
    <citation type="submission" date="2022-06" db="EMBL/GenBank/DDBJ databases">
        <title>Phylogenomic reconstructions and comparative analyses of Kickxellomycotina fungi.</title>
        <authorList>
            <person name="Reynolds N.K."/>
            <person name="Stajich J.E."/>
            <person name="Barry K."/>
            <person name="Grigoriev I.V."/>
            <person name="Crous P."/>
            <person name="Smith M.E."/>
        </authorList>
    </citation>
    <scope>NUCLEOTIDE SEQUENCE</scope>
    <source>
        <strain evidence="1">RSA 2271</strain>
    </source>
</reference>
<accession>A0ACC1H9C4</accession>
<protein>
    <submittedName>
        <fullName evidence="1">Retinol dehydrogenase 14</fullName>
    </submittedName>
</protein>
<keyword evidence="2" id="KW-1185">Reference proteome</keyword>
<name>A0ACC1H9C4_9FUNG</name>
<evidence type="ECO:0000313" key="2">
    <source>
        <dbReference type="Proteomes" id="UP001145114"/>
    </source>
</evidence>
<sequence length="190" mass="21085">DGVETQFGVNYLGHFQLITSLLDVVKKSAPARIVIYAAIGNHTVDKIDYEYLLDKHKYMPYRSCAYSEVANISFANQLADELKNTGVTVNSLSPGMASTGIIRHFPMQGLVNFISRHTCLTPLEGAATAIYLLLSSDVESVTGRYWAHEVIQEPNPNTLDRREQEKLRVFTENFIADIKSKQAASTPSSS</sequence>
<evidence type="ECO:0000313" key="1">
    <source>
        <dbReference type="EMBL" id="KAJ1672707.1"/>
    </source>
</evidence>